<name>T1FFC5_HELRO</name>
<gene>
    <name evidence="4" type="primary">20207524</name>
    <name evidence="3" type="ORF">HELRODRAFT_180010</name>
</gene>
<dbReference type="EnsemblMetazoa" id="HelroT180010">
    <property type="protein sequence ID" value="HelroP180010"/>
    <property type="gene ID" value="HelroG180010"/>
</dbReference>
<dbReference type="GeneID" id="20207524"/>
<dbReference type="InterPro" id="IPR036438">
    <property type="entry name" value="Insulin-like_sf"/>
</dbReference>
<dbReference type="EMBL" id="AMQM01007068">
    <property type="status" value="NOT_ANNOTATED_CDS"/>
    <property type="molecule type" value="Genomic_DNA"/>
</dbReference>
<comment type="similarity">
    <text evidence="1">Belongs to the insulin family.</text>
</comment>
<dbReference type="Proteomes" id="UP000015101">
    <property type="component" value="Unassembled WGS sequence"/>
</dbReference>
<dbReference type="InParanoid" id="T1FFC5"/>
<protein>
    <recommendedName>
        <fullName evidence="6">Insulin-like domain-containing protein</fullName>
    </recommendedName>
</protein>
<evidence type="ECO:0000256" key="1">
    <source>
        <dbReference type="ARBA" id="ARBA00009034"/>
    </source>
</evidence>
<evidence type="ECO:0008006" key="6">
    <source>
        <dbReference type="Google" id="ProtNLM"/>
    </source>
</evidence>
<dbReference type="HOGENOM" id="CLU_2099510_0_0_1"/>
<evidence type="ECO:0000256" key="2">
    <source>
        <dbReference type="SAM" id="SignalP"/>
    </source>
</evidence>
<reference evidence="3 5" key="2">
    <citation type="journal article" date="2013" name="Nature">
        <title>Insights into bilaterian evolution from three spiralian genomes.</title>
        <authorList>
            <person name="Simakov O."/>
            <person name="Marletaz F."/>
            <person name="Cho S.J."/>
            <person name="Edsinger-Gonzales E."/>
            <person name="Havlak P."/>
            <person name="Hellsten U."/>
            <person name="Kuo D.H."/>
            <person name="Larsson T."/>
            <person name="Lv J."/>
            <person name="Arendt D."/>
            <person name="Savage R."/>
            <person name="Osoegawa K."/>
            <person name="de Jong P."/>
            <person name="Grimwood J."/>
            <person name="Chapman J.A."/>
            <person name="Shapiro H."/>
            <person name="Aerts A."/>
            <person name="Otillar R.P."/>
            <person name="Terry A.Y."/>
            <person name="Boore J.L."/>
            <person name="Grigoriev I.V."/>
            <person name="Lindberg D.R."/>
            <person name="Seaver E.C."/>
            <person name="Weisblat D.A."/>
            <person name="Putnam N.H."/>
            <person name="Rokhsar D.S."/>
        </authorList>
    </citation>
    <scope>NUCLEOTIDE SEQUENCE</scope>
</reference>
<dbReference type="SUPFAM" id="SSF56994">
    <property type="entry name" value="Insulin-like"/>
    <property type="match status" value="1"/>
</dbReference>
<dbReference type="InterPro" id="IPR022353">
    <property type="entry name" value="Insulin_CS"/>
</dbReference>
<feature type="chain" id="PRO_5010980568" description="Insulin-like domain-containing protein" evidence="2">
    <location>
        <begin position="21"/>
        <end position="116"/>
    </location>
</feature>
<accession>T1FFC5</accession>
<sequence>MSSSRKSLLLILLIAGSIGAEECNWLTLEFDRPLCEDLMPRIASVCNEWRKEAREILSRIDDDEIRKEVTSAMHVYRNGYSMNLVCECCVKSCTNNTIRGFCPYWIGKNNFVVRNL</sequence>
<proteinExistence type="inferred from homology"/>
<evidence type="ECO:0000313" key="4">
    <source>
        <dbReference type="EnsemblMetazoa" id="HelroP180010"/>
    </source>
</evidence>
<dbReference type="AlphaFoldDB" id="T1FFC5"/>
<evidence type="ECO:0000313" key="3">
    <source>
        <dbReference type="EMBL" id="ESN94905.1"/>
    </source>
</evidence>
<evidence type="ECO:0000313" key="5">
    <source>
        <dbReference type="Proteomes" id="UP000015101"/>
    </source>
</evidence>
<keyword evidence="2" id="KW-0732">Signal</keyword>
<dbReference type="RefSeq" id="XP_009027027.1">
    <property type="nucleotide sequence ID" value="XM_009028779.1"/>
</dbReference>
<keyword evidence="5" id="KW-1185">Reference proteome</keyword>
<dbReference type="EMBL" id="KB097558">
    <property type="protein sequence ID" value="ESN94905.1"/>
    <property type="molecule type" value="Genomic_DNA"/>
</dbReference>
<reference evidence="5" key="1">
    <citation type="submission" date="2012-12" db="EMBL/GenBank/DDBJ databases">
        <authorList>
            <person name="Hellsten U."/>
            <person name="Grimwood J."/>
            <person name="Chapman J.A."/>
            <person name="Shapiro H."/>
            <person name="Aerts A."/>
            <person name="Otillar R.P."/>
            <person name="Terry A.Y."/>
            <person name="Boore J.L."/>
            <person name="Simakov O."/>
            <person name="Marletaz F."/>
            <person name="Cho S.-J."/>
            <person name="Edsinger-Gonzales E."/>
            <person name="Havlak P."/>
            <person name="Kuo D.-H."/>
            <person name="Larsson T."/>
            <person name="Lv J."/>
            <person name="Arendt D."/>
            <person name="Savage R."/>
            <person name="Osoegawa K."/>
            <person name="de Jong P."/>
            <person name="Lindberg D.R."/>
            <person name="Seaver E.C."/>
            <person name="Weisblat D.A."/>
            <person name="Putnam N.H."/>
            <person name="Grigoriev I.V."/>
            <person name="Rokhsar D.S."/>
        </authorList>
    </citation>
    <scope>NUCLEOTIDE SEQUENCE</scope>
</reference>
<organism evidence="4 5">
    <name type="scientific">Helobdella robusta</name>
    <name type="common">Californian leech</name>
    <dbReference type="NCBI Taxonomy" id="6412"/>
    <lineage>
        <taxon>Eukaryota</taxon>
        <taxon>Metazoa</taxon>
        <taxon>Spiralia</taxon>
        <taxon>Lophotrochozoa</taxon>
        <taxon>Annelida</taxon>
        <taxon>Clitellata</taxon>
        <taxon>Hirudinea</taxon>
        <taxon>Rhynchobdellida</taxon>
        <taxon>Glossiphoniidae</taxon>
        <taxon>Helobdella</taxon>
    </lineage>
</organism>
<dbReference type="CTD" id="20207524"/>
<reference evidence="4" key="3">
    <citation type="submission" date="2015-06" db="UniProtKB">
        <authorList>
            <consortium name="EnsemblMetazoa"/>
        </authorList>
    </citation>
    <scope>IDENTIFICATION</scope>
</reference>
<dbReference type="PROSITE" id="PS00262">
    <property type="entry name" value="INSULIN"/>
    <property type="match status" value="1"/>
</dbReference>
<feature type="signal peptide" evidence="2">
    <location>
        <begin position="1"/>
        <end position="20"/>
    </location>
</feature>
<dbReference type="KEGG" id="hro:HELRODRAFT_180010"/>